<reference evidence="1 2" key="1">
    <citation type="submission" date="2019-03" db="EMBL/GenBank/DDBJ databases">
        <title>Single cell metagenomics reveals metabolic interactions within the superorganism composed of flagellate Streblomastix strix and complex community of Bacteroidetes bacteria on its surface.</title>
        <authorList>
            <person name="Treitli S.C."/>
            <person name="Kolisko M."/>
            <person name="Husnik F."/>
            <person name="Keeling P."/>
            <person name="Hampl V."/>
        </authorList>
    </citation>
    <scope>NUCLEOTIDE SEQUENCE [LARGE SCALE GENOMIC DNA]</scope>
    <source>
        <strain evidence="1">ST1C</strain>
    </source>
</reference>
<evidence type="ECO:0008006" key="3">
    <source>
        <dbReference type="Google" id="ProtNLM"/>
    </source>
</evidence>
<gene>
    <name evidence="1" type="ORF">EZS28_052040</name>
</gene>
<proteinExistence type="predicted"/>
<dbReference type="AlphaFoldDB" id="A0A5J4SNE4"/>
<evidence type="ECO:0000313" key="1">
    <source>
        <dbReference type="EMBL" id="KAA6347292.1"/>
    </source>
</evidence>
<sequence>MIVISKLKNLELHPFPFLTQLKGIIEGDISIKVEYLGISLSTIEHQIAIKKKSKKPVNEQQILDYAAYGALAIAFLHKCDIDQLMSFSIYMKTNQ</sequence>
<dbReference type="EMBL" id="SNRW01040028">
    <property type="protein sequence ID" value="KAA6347292.1"/>
    <property type="molecule type" value="Genomic_DNA"/>
</dbReference>
<name>A0A5J4SNE4_9EUKA</name>
<evidence type="ECO:0000313" key="2">
    <source>
        <dbReference type="Proteomes" id="UP000324800"/>
    </source>
</evidence>
<accession>A0A5J4SNE4</accession>
<comment type="caution">
    <text evidence="1">The sequence shown here is derived from an EMBL/GenBank/DDBJ whole genome shotgun (WGS) entry which is preliminary data.</text>
</comment>
<organism evidence="1 2">
    <name type="scientific">Streblomastix strix</name>
    <dbReference type="NCBI Taxonomy" id="222440"/>
    <lineage>
        <taxon>Eukaryota</taxon>
        <taxon>Metamonada</taxon>
        <taxon>Preaxostyla</taxon>
        <taxon>Oxymonadida</taxon>
        <taxon>Streblomastigidae</taxon>
        <taxon>Streblomastix</taxon>
    </lineage>
</organism>
<dbReference type="Proteomes" id="UP000324800">
    <property type="component" value="Unassembled WGS sequence"/>
</dbReference>
<protein>
    <recommendedName>
        <fullName evidence="3">Protein kinase domain-containing protein</fullName>
    </recommendedName>
</protein>